<dbReference type="InterPro" id="IPR000477">
    <property type="entry name" value="RT_dom"/>
</dbReference>
<reference evidence="2" key="1">
    <citation type="journal article" date="2023" name="GigaByte">
        <title>Genome assembly of the bearded iris, Iris pallida Lam.</title>
        <authorList>
            <person name="Bruccoleri R.E."/>
            <person name="Oakeley E.J."/>
            <person name="Faust A.M.E."/>
            <person name="Altorfer M."/>
            <person name="Dessus-Babus S."/>
            <person name="Burckhardt D."/>
            <person name="Oertli M."/>
            <person name="Naumann U."/>
            <person name="Petersen F."/>
            <person name="Wong J."/>
        </authorList>
    </citation>
    <scope>NUCLEOTIDE SEQUENCE</scope>
    <source>
        <strain evidence="2">GSM-AAB239-AS_SAM_17_03QT</strain>
    </source>
</reference>
<organism evidence="2 3">
    <name type="scientific">Iris pallida</name>
    <name type="common">Sweet iris</name>
    <dbReference type="NCBI Taxonomy" id="29817"/>
    <lineage>
        <taxon>Eukaryota</taxon>
        <taxon>Viridiplantae</taxon>
        <taxon>Streptophyta</taxon>
        <taxon>Embryophyta</taxon>
        <taxon>Tracheophyta</taxon>
        <taxon>Spermatophyta</taxon>
        <taxon>Magnoliopsida</taxon>
        <taxon>Liliopsida</taxon>
        <taxon>Asparagales</taxon>
        <taxon>Iridaceae</taxon>
        <taxon>Iridoideae</taxon>
        <taxon>Irideae</taxon>
        <taxon>Iris</taxon>
    </lineage>
</organism>
<dbReference type="PANTHER" id="PTHR33116:SF78">
    <property type="entry name" value="OS12G0587133 PROTEIN"/>
    <property type="match status" value="1"/>
</dbReference>
<gene>
    <name evidence="2" type="ORF">M6B38_268355</name>
</gene>
<comment type="caution">
    <text evidence="2">The sequence shown here is derived from an EMBL/GenBank/DDBJ whole genome shotgun (WGS) entry which is preliminary data.</text>
</comment>
<protein>
    <recommendedName>
        <fullName evidence="1">Reverse transcriptase domain-containing protein</fullName>
    </recommendedName>
</protein>
<dbReference type="Proteomes" id="UP001140949">
    <property type="component" value="Unassembled WGS sequence"/>
</dbReference>
<evidence type="ECO:0000259" key="1">
    <source>
        <dbReference type="PROSITE" id="PS50878"/>
    </source>
</evidence>
<dbReference type="PANTHER" id="PTHR33116">
    <property type="entry name" value="REVERSE TRANSCRIPTASE ZINC-BINDING DOMAIN-CONTAINING PROTEIN-RELATED-RELATED"/>
    <property type="match status" value="1"/>
</dbReference>
<accession>A0AAX6I9N0</accession>
<evidence type="ECO:0000313" key="2">
    <source>
        <dbReference type="EMBL" id="KAJ6849711.1"/>
    </source>
</evidence>
<reference evidence="2" key="2">
    <citation type="submission" date="2023-04" db="EMBL/GenBank/DDBJ databases">
        <authorList>
            <person name="Bruccoleri R.E."/>
            <person name="Oakeley E.J."/>
            <person name="Faust A.-M."/>
            <person name="Dessus-Babus S."/>
            <person name="Altorfer M."/>
            <person name="Burckhardt D."/>
            <person name="Oertli M."/>
            <person name="Naumann U."/>
            <person name="Petersen F."/>
            <person name="Wong J."/>
        </authorList>
    </citation>
    <scope>NUCLEOTIDE SEQUENCE</scope>
    <source>
        <strain evidence="2">GSM-AAB239-AS_SAM_17_03QT</strain>
        <tissue evidence="2">Leaf</tissue>
    </source>
</reference>
<name>A0AAX6I9N0_IRIPA</name>
<dbReference type="PROSITE" id="PS50878">
    <property type="entry name" value="RT_POL"/>
    <property type="match status" value="1"/>
</dbReference>
<dbReference type="InterPro" id="IPR026960">
    <property type="entry name" value="RVT-Znf"/>
</dbReference>
<feature type="domain" description="Reverse transcriptase" evidence="1">
    <location>
        <begin position="1"/>
        <end position="105"/>
    </location>
</feature>
<sequence>MEYFTCLMDLAVHRGRLVPLFRRMDPPVTHLIYADDLLVFIQPSTEGLQTLVDIMDDLKSFSGLQLNRDKSRVYFNSLCTRKEERADVLGIARSDLLVRYLGVPLTVNYARDQDCHSLIEYVQRRVEGWQAAGLSFGGRIELVRSVISAVAHFWLQSILLSVATIRWVERLCADFIWRGGMHAISWDQLCRPRKEGGVGLRPLLEVREASALKLAWRFISGGSLWSDWMHSRYVKQGSFWTCPTDNNHSVTFKTVLRHRGVLKSAIRRVMKDGSVTDLWRDPWIDRRSLLDIRGAPIHQEDRRGLTCSRIIRNGEWRPESYRFTEELGGSISPTVIDPNLPADRWIWEPTDASSGTGEFQFSSCYNLIRRTFPLSSDYEFIWCKGLARKMQLCVYKLLLGRLLTRDRLSSFGVPVPDPKCVLCGLEPESIKHIFFECTLAWQIWLEQSRVLGVCVTGKGIGDIITVIRDSRGRGLEWFRTARIRLAASVWHVWRERNLRIFEGLVTPPIGILHNIEFDVNAMEY</sequence>
<evidence type="ECO:0000313" key="3">
    <source>
        <dbReference type="Proteomes" id="UP001140949"/>
    </source>
</evidence>
<dbReference type="Pfam" id="PF13966">
    <property type="entry name" value="zf-RVT"/>
    <property type="match status" value="1"/>
</dbReference>
<dbReference type="AlphaFoldDB" id="A0AAX6I9N0"/>
<dbReference type="EMBL" id="JANAVB010003400">
    <property type="protein sequence ID" value="KAJ6849711.1"/>
    <property type="molecule type" value="Genomic_DNA"/>
</dbReference>
<proteinExistence type="predicted"/>
<keyword evidence="3" id="KW-1185">Reference proteome</keyword>